<feature type="compositionally biased region" description="Polar residues" evidence="3">
    <location>
        <begin position="103"/>
        <end position="115"/>
    </location>
</feature>
<dbReference type="Gene3D" id="3.30.2310.20">
    <property type="entry name" value="RelE-like"/>
    <property type="match status" value="1"/>
</dbReference>
<name>A0A222P0P2_9GAMM</name>
<evidence type="ECO:0000313" key="4">
    <source>
        <dbReference type="EMBL" id="ASQ45410.1"/>
    </source>
</evidence>
<reference evidence="5" key="1">
    <citation type="submission" date="2016-07" db="EMBL/GenBank/DDBJ databases">
        <authorList>
            <person name="Florea S."/>
            <person name="Webb J.S."/>
            <person name="Jaromczyk J."/>
            <person name="Schardl C.L."/>
        </authorList>
    </citation>
    <scope>NUCLEOTIDE SEQUENCE [LARGE SCALE GENOMIC DNA]</scope>
    <source>
        <strain evidence="5">CDC-D5610</strain>
    </source>
</reference>
<sequence length="115" mass="13207">MIYELHFHPLALKEWKKLGKNLQEEFKKVLKGPLENPHVASAGLRGALKNCYKIKLRQSGYRLVYQVNDNKLIVTVIAVGKRNKNVVYDDADNRQEDNKLDKSSWQNLAPSATDE</sequence>
<dbReference type="AlphaFoldDB" id="A0A222P0P2"/>
<dbReference type="GO" id="GO:0016787">
    <property type="term" value="F:hydrolase activity"/>
    <property type="evidence" value="ECO:0007669"/>
    <property type="project" value="UniProtKB-KW"/>
</dbReference>
<keyword evidence="2" id="KW-1277">Toxin-antitoxin system</keyword>
<dbReference type="PANTHER" id="PTHR35601">
    <property type="entry name" value="TOXIN RELE"/>
    <property type="match status" value="1"/>
</dbReference>
<keyword evidence="4" id="KW-0378">Hydrolase</keyword>
<evidence type="ECO:0000256" key="1">
    <source>
        <dbReference type="ARBA" id="ARBA00006226"/>
    </source>
</evidence>
<keyword evidence="5" id="KW-1185">Reference proteome</keyword>
<feature type="compositionally biased region" description="Basic and acidic residues" evidence="3">
    <location>
        <begin position="91"/>
        <end position="102"/>
    </location>
</feature>
<dbReference type="InterPro" id="IPR007712">
    <property type="entry name" value="RelE/ParE_toxin"/>
</dbReference>
<dbReference type="SUPFAM" id="SSF143011">
    <property type="entry name" value="RelE-like"/>
    <property type="match status" value="1"/>
</dbReference>
<gene>
    <name evidence="4" type="primary">relE</name>
    <name evidence="4" type="ORF">clem_04260</name>
</gene>
<proteinExistence type="inferred from homology"/>
<dbReference type="NCBIfam" id="TIGR02385">
    <property type="entry name" value="RelE_StbE"/>
    <property type="match status" value="1"/>
</dbReference>
<dbReference type="KEGG" id="lcd:clem_04260"/>
<dbReference type="RefSeq" id="WP_094090469.1">
    <property type="nucleotide sequence ID" value="NZ_CP016397.1"/>
</dbReference>
<dbReference type="InterPro" id="IPR035093">
    <property type="entry name" value="RelE/ParE_toxin_dom_sf"/>
</dbReference>
<dbReference type="EMBL" id="CP016397">
    <property type="protein sequence ID" value="ASQ45410.1"/>
    <property type="molecule type" value="Genomic_DNA"/>
</dbReference>
<dbReference type="EC" id="3.1.-.-" evidence="4"/>
<comment type="similarity">
    <text evidence="1">Belongs to the RelE toxin family.</text>
</comment>
<protein>
    <submittedName>
        <fullName evidence="4">mRNA interferase RelE</fullName>
        <ecNumber evidence="4">3.1.-.-</ecNumber>
    </submittedName>
</protein>
<evidence type="ECO:0000256" key="3">
    <source>
        <dbReference type="SAM" id="MobiDB-lite"/>
    </source>
</evidence>
<evidence type="ECO:0000313" key="5">
    <source>
        <dbReference type="Proteomes" id="UP000201728"/>
    </source>
</evidence>
<dbReference type="PANTHER" id="PTHR35601:SF1">
    <property type="entry name" value="TOXIN RELE"/>
    <property type="match status" value="1"/>
</dbReference>
<accession>A0A222P0P2</accession>
<feature type="region of interest" description="Disordered" evidence="3">
    <location>
        <begin position="90"/>
        <end position="115"/>
    </location>
</feature>
<organism evidence="4 5">
    <name type="scientific">Legionella clemsonensis</name>
    <dbReference type="NCBI Taxonomy" id="1867846"/>
    <lineage>
        <taxon>Bacteria</taxon>
        <taxon>Pseudomonadati</taxon>
        <taxon>Pseudomonadota</taxon>
        <taxon>Gammaproteobacteria</taxon>
        <taxon>Legionellales</taxon>
        <taxon>Legionellaceae</taxon>
        <taxon>Legionella</taxon>
    </lineage>
</organism>
<evidence type="ECO:0000256" key="2">
    <source>
        <dbReference type="ARBA" id="ARBA00022649"/>
    </source>
</evidence>
<dbReference type="OrthoDB" id="9801234at2"/>
<dbReference type="Pfam" id="PF05016">
    <property type="entry name" value="ParE_toxin"/>
    <property type="match status" value="1"/>
</dbReference>
<dbReference type="Proteomes" id="UP000201728">
    <property type="component" value="Chromosome"/>
</dbReference>